<sequence length="538" mass="57155">MQRIKKITAIILSVLTLSSVCVFSSSFSAGAKGTGAGLAEWALNAYNSGWSYVYGGSTPGAVDCSGLIYSYAGGERCGNPQLETATETGSVSAGIPNVHGLGLWRPGHVGVYVGNGMEVDARGDEYGVCYEAIGGYNNWTYWFKLAAVSYVTNGWESFNGSYYYYENGEYIVNTSRTIDGTTYYFDSQGRSSKTPSDTSSSSSSSSSSGSDNSSGSSSSSVSDSSGNQSSSSNAPSVYKNGSSGAEVKKIQQRLADLGYYNGAIDGNFGDATEEAYKAFQKAAGLTVDGIAGDSRNTLYSEDAPEAPKADTTAKVEEDKPEEETTAPTEPATEPTTEAVQYQNGDEGEKITAIQQQLIKLGYFAMEATGYYGEYTAQTVANFQNQNSLDSTGIVDEKTYNALFSDKAVANPDTEVVSGEVSPAVSAAPIEMPSSTGASQFILSNEKNQNYSDTASSVAVQSVKSADRALAKSKAATTPTLVAAVQRSANVGLWFALVAVILGAIAFVFFLRDRKLSRYSRYVARKKKRATKDELNTRW</sequence>
<dbReference type="InterPro" id="IPR036366">
    <property type="entry name" value="PGBDSf"/>
</dbReference>
<keyword evidence="6" id="KW-1133">Transmembrane helix</keyword>
<dbReference type="Gene3D" id="1.10.101.10">
    <property type="entry name" value="PGBD-like superfamily/PGBD"/>
    <property type="match status" value="2"/>
</dbReference>
<evidence type="ECO:0000256" key="2">
    <source>
        <dbReference type="ARBA" id="ARBA00022670"/>
    </source>
</evidence>
<dbReference type="Pfam" id="PF01471">
    <property type="entry name" value="PG_binding_1"/>
    <property type="match status" value="2"/>
</dbReference>
<keyword evidence="6" id="KW-0472">Membrane</keyword>
<dbReference type="GO" id="GO:0006508">
    <property type="term" value="P:proteolysis"/>
    <property type="evidence" value="ECO:0007669"/>
    <property type="project" value="UniProtKB-KW"/>
</dbReference>
<dbReference type="Gene3D" id="2.10.270.10">
    <property type="entry name" value="Cholin Binding"/>
    <property type="match status" value="1"/>
</dbReference>
<organism evidence="9 10">
    <name type="scientific">Ruminococcus bromii</name>
    <dbReference type="NCBI Taxonomy" id="40518"/>
    <lineage>
        <taxon>Bacteria</taxon>
        <taxon>Bacillati</taxon>
        <taxon>Bacillota</taxon>
        <taxon>Clostridia</taxon>
        <taxon>Eubacteriales</taxon>
        <taxon>Oscillospiraceae</taxon>
        <taxon>Ruminococcus</taxon>
    </lineage>
</organism>
<feature type="compositionally biased region" description="Low complexity" evidence="5">
    <location>
        <begin position="325"/>
        <end position="336"/>
    </location>
</feature>
<name>A0A2N0V0Q4_9FIRM</name>
<dbReference type="InterPro" id="IPR000064">
    <property type="entry name" value="NLP_P60_dom"/>
</dbReference>
<feature type="chain" id="PRO_5014838927" evidence="7">
    <location>
        <begin position="32"/>
        <end position="538"/>
    </location>
</feature>
<dbReference type="InterPro" id="IPR036365">
    <property type="entry name" value="PGBD-like_sf"/>
</dbReference>
<evidence type="ECO:0000256" key="3">
    <source>
        <dbReference type="ARBA" id="ARBA00022801"/>
    </source>
</evidence>
<feature type="compositionally biased region" description="Basic and acidic residues" evidence="5">
    <location>
        <begin position="305"/>
        <end position="317"/>
    </location>
</feature>
<gene>
    <name evidence="9" type="primary">sleB</name>
    <name evidence="9" type="ORF">RBATCC27255_00013</name>
</gene>
<evidence type="ECO:0000313" key="10">
    <source>
        <dbReference type="Proteomes" id="UP000233425"/>
    </source>
</evidence>
<dbReference type="SUPFAM" id="SSF47090">
    <property type="entry name" value="PGBD-like"/>
    <property type="match status" value="2"/>
</dbReference>
<dbReference type="SUPFAM" id="SSF54001">
    <property type="entry name" value="Cysteine proteinases"/>
    <property type="match status" value="1"/>
</dbReference>
<dbReference type="InterPro" id="IPR002477">
    <property type="entry name" value="Peptidoglycan-bd-like"/>
</dbReference>
<evidence type="ECO:0000256" key="4">
    <source>
        <dbReference type="ARBA" id="ARBA00022807"/>
    </source>
</evidence>
<evidence type="ECO:0000259" key="8">
    <source>
        <dbReference type="PROSITE" id="PS51935"/>
    </source>
</evidence>
<accession>A0A2N0V0Q4</accession>
<dbReference type="Proteomes" id="UP000233425">
    <property type="component" value="Unassembled WGS sequence"/>
</dbReference>
<dbReference type="GO" id="GO:0008234">
    <property type="term" value="F:cysteine-type peptidase activity"/>
    <property type="evidence" value="ECO:0007669"/>
    <property type="project" value="UniProtKB-KW"/>
</dbReference>
<dbReference type="RefSeq" id="WP_101028204.1">
    <property type="nucleotide sequence ID" value="NZ_CABMMZ010000012.1"/>
</dbReference>
<feature type="signal peptide" evidence="7">
    <location>
        <begin position="1"/>
        <end position="31"/>
    </location>
</feature>
<dbReference type="InterPro" id="IPR038765">
    <property type="entry name" value="Papain-like_cys_pep_sf"/>
</dbReference>
<evidence type="ECO:0000256" key="7">
    <source>
        <dbReference type="SAM" id="SignalP"/>
    </source>
</evidence>
<keyword evidence="6" id="KW-0812">Transmembrane</keyword>
<evidence type="ECO:0000256" key="6">
    <source>
        <dbReference type="SAM" id="Phobius"/>
    </source>
</evidence>
<evidence type="ECO:0000256" key="5">
    <source>
        <dbReference type="SAM" id="MobiDB-lite"/>
    </source>
</evidence>
<keyword evidence="10" id="KW-1185">Reference proteome</keyword>
<proteinExistence type="inferred from homology"/>
<keyword evidence="2" id="KW-0645">Protease</keyword>
<feature type="transmembrane region" description="Helical" evidence="6">
    <location>
        <begin position="490"/>
        <end position="510"/>
    </location>
</feature>
<feature type="domain" description="NlpC/P60" evidence="8">
    <location>
        <begin position="32"/>
        <end position="153"/>
    </location>
</feature>
<comment type="similarity">
    <text evidence="1">Belongs to the peptidase C40 family.</text>
</comment>
<keyword evidence="4" id="KW-0788">Thiol protease</keyword>
<feature type="region of interest" description="Disordered" evidence="5">
    <location>
        <begin position="296"/>
        <end position="336"/>
    </location>
</feature>
<dbReference type="EMBL" id="NNSR01000012">
    <property type="protein sequence ID" value="PKD32801.1"/>
    <property type="molecule type" value="Genomic_DNA"/>
</dbReference>
<reference evidence="9" key="1">
    <citation type="journal article" date="2018" name="Environ. Microbiol.">
        <title>Sporulation capability and amylosome conservation among diverse human colonic and rumen isolates of the keystone starch-degrader Ruminococcus bromii.</title>
        <authorList>
            <person name="Mukhopadhya I."/>
            <person name="Morais S."/>
            <person name="Laverde-Gomez J."/>
            <person name="Sheridan P.O."/>
            <person name="Walker A.W."/>
            <person name="Kelly W."/>
            <person name="Klieve A.V."/>
            <person name="Ouwerkerk D."/>
            <person name="Duncan S.H."/>
            <person name="Louis P."/>
            <person name="Koropatkin N."/>
            <person name="Cockburn D."/>
            <person name="Kibler R."/>
            <person name="Cooper P.J."/>
            <person name="Sandoval C."/>
            <person name="Crost E."/>
            <person name="Juge N."/>
            <person name="Bayer E.A."/>
            <person name="Flint H.J."/>
        </authorList>
    </citation>
    <scope>NUCLEOTIDE SEQUENCE [LARGE SCALE GENOMIC DNA]</scope>
    <source>
        <strain evidence="9">ATCC 27255</strain>
    </source>
</reference>
<dbReference type="SUPFAM" id="SSF69360">
    <property type="entry name" value="Cell wall binding repeat"/>
    <property type="match status" value="1"/>
</dbReference>
<evidence type="ECO:0000256" key="1">
    <source>
        <dbReference type="ARBA" id="ARBA00007074"/>
    </source>
</evidence>
<feature type="region of interest" description="Disordered" evidence="5">
    <location>
        <begin position="186"/>
        <end position="244"/>
    </location>
</feature>
<dbReference type="PROSITE" id="PS51935">
    <property type="entry name" value="NLPC_P60"/>
    <property type="match status" value="1"/>
</dbReference>
<comment type="caution">
    <text evidence="9">The sequence shown here is derived from an EMBL/GenBank/DDBJ whole genome shotgun (WGS) entry which is preliminary data.</text>
</comment>
<evidence type="ECO:0000313" key="9">
    <source>
        <dbReference type="EMBL" id="PKD32801.1"/>
    </source>
</evidence>
<keyword evidence="3" id="KW-0378">Hydrolase</keyword>
<keyword evidence="7" id="KW-0732">Signal</keyword>
<feature type="compositionally biased region" description="Low complexity" evidence="5">
    <location>
        <begin position="191"/>
        <end position="233"/>
    </location>
</feature>
<dbReference type="AlphaFoldDB" id="A0A2N0V0Q4"/>
<dbReference type="Gene3D" id="3.90.1720.10">
    <property type="entry name" value="endopeptidase domain like (from Nostoc punctiforme)"/>
    <property type="match status" value="1"/>
</dbReference>
<protein>
    <submittedName>
        <fullName evidence="9">Germination-specific amidase</fullName>
    </submittedName>
</protein>